<dbReference type="KEGG" id="pht:BLM14_25970"/>
<reference evidence="1 2" key="1">
    <citation type="journal article" date="2017" name="Int J Environ Stud">
        <title>Does the Miocene-Pliocene relict legume Oxytropis triphylla form nitrogen-fixing nodules with a combination of bacterial strains?</title>
        <authorList>
            <person name="Safronova V."/>
            <person name="Belimov A."/>
            <person name="Sazanova A."/>
            <person name="Kuznetsova I."/>
            <person name="Popova J."/>
            <person name="Andronov E."/>
            <person name="Verkhozina A."/>
            <person name="Tikhonovich I."/>
        </authorList>
    </citation>
    <scope>NUCLEOTIDE SEQUENCE [LARGE SCALE GENOMIC DNA]</scope>
    <source>
        <strain evidence="1 2">Tri-38</strain>
    </source>
</reference>
<evidence type="ECO:0000313" key="2">
    <source>
        <dbReference type="Proteomes" id="UP000232163"/>
    </source>
</evidence>
<proteinExistence type="predicted"/>
<name>A0A2N9VYN6_9HYPH</name>
<sequence length="94" mass="10664">MDRGEDLKRETLKLTNNDFELLIRLDGSLSQAERKSRHLAYAASGRVRRRGADKAFAEWFGTLTPTNAATASRHSKCCFAWNISEIRVEGEVHK</sequence>
<organism evidence="1 2">
    <name type="scientific">Phyllobacterium zundukense</name>
    <dbReference type="NCBI Taxonomy" id="1867719"/>
    <lineage>
        <taxon>Bacteria</taxon>
        <taxon>Pseudomonadati</taxon>
        <taxon>Pseudomonadota</taxon>
        <taxon>Alphaproteobacteria</taxon>
        <taxon>Hyphomicrobiales</taxon>
        <taxon>Phyllobacteriaceae</taxon>
        <taxon>Phyllobacterium</taxon>
    </lineage>
</organism>
<evidence type="ECO:0000313" key="1">
    <source>
        <dbReference type="EMBL" id="PIO44604.1"/>
    </source>
</evidence>
<dbReference type="Proteomes" id="UP000232163">
    <property type="component" value="Unassembled WGS sequence"/>
</dbReference>
<protein>
    <submittedName>
        <fullName evidence="1">Uncharacterized protein</fullName>
    </submittedName>
</protein>
<keyword evidence="2" id="KW-1185">Reference proteome</keyword>
<dbReference type="EMBL" id="MZMT01000028">
    <property type="protein sequence ID" value="PIO44604.1"/>
    <property type="molecule type" value="Genomic_DNA"/>
</dbReference>
<accession>A0A2N9VYN6</accession>
<comment type="caution">
    <text evidence="1">The sequence shown here is derived from an EMBL/GenBank/DDBJ whole genome shotgun (WGS) entry which is preliminary data.</text>
</comment>
<dbReference type="AlphaFoldDB" id="A0A2N9VYN6"/>
<gene>
    <name evidence="1" type="ORF">B5P45_12120</name>
</gene>